<feature type="region of interest" description="Disordered" evidence="10">
    <location>
        <begin position="75"/>
        <end position="96"/>
    </location>
</feature>
<evidence type="ECO:0000259" key="12">
    <source>
        <dbReference type="PROSITE" id="PS52015"/>
    </source>
</evidence>
<evidence type="ECO:0000313" key="14">
    <source>
        <dbReference type="Proteomes" id="UP000077763"/>
    </source>
</evidence>
<dbReference type="GO" id="GO:0031992">
    <property type="term" value="F:energy transducer activity"/>
    <property type="evidence" value="ECO:0007669"/>
    <property type="project" value="TreeGrafter"/>
</dbReference>
<comment type="similarity">
    <text evidence="2">Belongs to the TonB family.</text>
</comment>
<evidence type="ECO:0000256" key="1">
    <source>
        <dbReference type="ARBA" id="ARBA00004383"/>
    </source>
</evidence>
<keyword evidence="4" id="KW-1003">Cell membrane</keyword>
<dbReference type="AlphaFoldDB" id="A0A177MQA9"/>
<comment type="subcellular location">
    <subcellularLocation>
        <location evidence="1">Cell inner membrane</location>
        <topology evidence="1">Single-pass membrane protein</topology>
        <orientation evidence="1">Periplasmic side</orientation>
    </subcellularLocation>
</comment>
<dbReference type="PANTHER" id="PTHR33446:SF11">
    <property type="entry name" value="TONB3"/>
    <property type="match status" value="1"/>
</dbReference>
<feature type="domain" description="TonB C-terminal" evidence="12">
    <location>
        <begin position="198"/>
        <end position="295"/>
    </location>
</feature>
<sequence>MHAPELTPTPLSQGDSLLTALFVAAVLHVIVLLGVNFTAPQPPKINRSIEITVAHAPVKKAPKDAKHLAAEHQIGAGEETRKPEPPQQKIATQEQTLSPPVKKVIPHPVVPQVKPVAEKLLTQAKAPVKVVTEPEQPVKLPEAVEMNESAPKLSPEALQQQITQLGERIRNTQQSAQDTKIKFVNSISTHKYLAAQYVKDWEDKVERTGNLNYPEAARKKGVSQSLTMDVGINADGSIYSMRIVRSSGNSALDDAAKRIVKMSAPFAALPDDLLREVNVLVITRVWKFSDETGMTAR</sequence>
<dbReference type="GO" id="GO:0015031">
    <property type="term" value="P:protein transport"/>
    <property type="evidence" value="ECO:0007669"/>
    <property type="project" value="UniProtKB-KW"/>
</dbReference>
<evidence type="ECO:0000256" key="4">
    <source>
        <dbReference type="ARBA" id="ARBA00022475"/>
    </source>
</evidence>
<dbReference type="Gene3D" id="3.30.1150.10">
    <property type="match status" value="1"/>
</dbReference>
<feature type="transmembrane region" description="Helical" evidence="11">
    <location>
        <begin position="20"/>
        <end position="39"/>
    </location>
</feature>
<dbReference type="Proteomes" id="UP000077763">
    <property type="component" value="Unassembled WGS sequence"/>
</dbReference>
<protein>
    <submittedName>
        <fullName evidence="13">Energy transducer TonB</fullName>
    </submittedName>
</protein>
<evidence type="ECO:0000256" key="5">
    <source>
        <dbReference type="ARBA" id="ARBA00022519"/>
    </source>
</evidence>
<evidence type="ECO:0000256" key="11">
    <source>
        <dbReference type="SAM" id="Phobius"/>
    </source>
</evidence>
<reference evidence="13 14" key="1">
    <citation type="submission" date="2016-03" db="EMBL/GenBank/DDBJ databases">
        <authorList>
            <person name="Ploux O."/>
        </authorList>
    </citation>
    <scope>NUCLEOTIDE SEQUENCE [LARGE SCALE GENOMIC DNA]</scope>
    <source>
        <strain evidence="13 14">R-45371</strain>
    </source>
</reference>
<evidence type="ECO:0000256" key="10">
    <source>
        <dbReference type="SAM" id="MobiDB-lite"/>
    </source>
</evidence>
<dbReference type="Pfam" id="PF03544">
    <property type="entry name" value="TonB_C"/>
    <property type="match status" value="1"/>
</dbReference>
<dbReference type="PANTHER" id="PTHR33446">
    <property type="entry name" value="PROTEIN TONB-RELATED"/>
    <property type="match status" value="1"/>
</dbReference>
<organism evidence="13 14">
    <name type="scientific">Methylomonas methanica</name>
    <dbReference type="NCBI Taxonomy" id="421"/>
    <lineage>
        <taxon>Bacteria</taxon>
        <taxon>Pseudomonadati</taxon>
        <taxon>Pseudomonadota</taxon>
        <taxon>Gammaproteobacteria</taxon>
        <taxon>Methylococcales</taxon>
        <taxon>Methylococcaceae</taxon>
        <taxon>Methylomonas</taxon>
    </lineage>
</organism>
<dbReference type="InterPro" id="IPR051045">
    <property type="entry name" value="TonB-dependent_transducer"/>
</dbReference>
<dbReference type="InterPro" id="IPR006260">
    <property type="entry name" value="TonB/TolA_C"/>
</dbReference>
<proteinExistence type="inferred from homology"/>
<dbReference type="SUPFAM" id="SSF74653">
    <property type="entry name" value="TolA/TonB C-terminal domain"/>
    <property type="match status" value="1"/>
</dbReference>
<keyword evidence="7" id="KW-0653">Protein transport</keyword>
<evidence type="ECO:0000313" key="13">
    <source>
        <dbReference type="EMBL" id="OAI07483.1"/>
    </source>
</evidence>
<evidence type="ECO:0000256" key="9">
    <source>
        <dbReference type="ARBA" id="ARBA00023136"/>
    </source>
</evidence>
<dbReference type="GO" id="GO:0098797">
    <property type="term" value="C:plasma membrane protein complex"/>
    <property type="evidence" value="ECO:0007669"/>
    <property type="project" value="TreeGrafter"/>
</dbReference>
<keyword evidence="8 11" id="KW-1133">Transmembrane helix</keyword>
<evidence type="ECO:0000256" key="8">
    <source>
        <dbReference type="ARBA" id="ARBA00022989"/>
    </source>
</evidence>
<keyword evidence="6 11" id="KW-0812">Transmembrane</keyword>
<dbReference type="EMBL" id="LUUH01000028">
    <property type="protein sequence ID" value="OAI07483.1"/>
    <property type="molecule type" value="Genomic_DNA"/>
</dbReference>
<keyword evidence="5" id="KW-0997">Cell inner membrane</keyword>
<evidence type="ECO:0000256" key="2">
    <source>
        <dbReference type="ARBA" id="ARBA00006555"/>
    </source>
</evidence>
<evidence type="ECO:0000256" key="7">
    <source>
        <dbReference type="ARBA" id="ARBA00022927"/>
    </source>
</evidence>
<name>A0A177MQA9_METMH</name>
<dbReference type="NCBIfam" id="TIGR01352">
    <property type="entry name" value="tonB_Cterm"/>
    <property type="match status" value="1"/>
</dbReference>
<comment type="caution">
    <text evidence="13">The sequence shown here is derived from an EMBL/GenBank/DDBJ whole genome shotgun (WGS) entry which is preliminary data.</text>
</comment>
<keyword evidence="9 11" id="KW-0472">Membrane</keyword>
<evidence type="ECO:0000256" key="6">
    <source>
        <dbReference type="ARBA" id="ARBA00022692"/>
    </source>
</evidence>
<dbReference type="InterPro" id="IPR037682">
    <property type="entry name" value="TonB_C"/>
</dbReference>
<evidence type="ECO:0000256" key="3">
    <source>
        <dbReference type="ARBA" id="ARBA00022448"/>
    </source>
</evidence>
<dbReference type="GO" id="GO:0055085">
    <property type="term" value="P:transmembrane transport"/>
    <property type="evidence" value="ECO:0007669"/>
    <property type="project" value="InterPro"/>
</dbReference>
<gene>
    <name evidence="13" type="ORF">A1353_07325</name>
</gene>
<dbReference type="RefSeq" id="WP_064035843.1">
    <property type="nucleotide sequence ID" value="NZ_LUUH01000028.1"/>
</dbReference>
<keyword evidence="3" id="KW-0813">Transport</keyword>
<dbReference type="PROSITE" id="PS52015">
    <property type="entry name" value="TONB_CTD"/>
    <property type="match status" value="1"/>
</dbReference>
<accession>A0A177MQA9</accession>